<comment type="cofactor">
    <cofactor evidence="1">
        <name>Mg(2+)</name>
        <dbReference type="ChEBI" id="CHEBI:18420"/>
    </cofactor>
</comment>
<dbReference type="InterPro" id="IPR015797">
    <property type="entry name" value="NUDIX_hydrolase-like_dom_sf"/>
</dbReference>
<keyword evidence="5" id="KW-0479">Metal-binding</keyword>
<accession>A0A5D0RN16</accession>
<evidence type="ECO:0000313" key="11">
    <source>
        <dbReference type="EMBL" id="TYB82081.1"/>
    </source>
</evidence>
<dbReference type="EC" id="3.6.1.22" evidence="4"/>
<dbReference type="Proteomes" id="UP000322080">
    <property type="component" value="Unassembled WGS sequence"/>
</dbReference>
<dbReference type="Pfam" id="PF00293">
    <property type="entry name" value="NUDIX"/>
    <property type="match status" value="1"/>
</dbReference>
<dbReference type="GO" id="GO:0046872">
    <property type="term" value="F:metal ion binding"/>
    <property type="evidence" value="ECO:0007669"/>
    <property type="project" value="UniProtKB-KW"/>
</dbReference>
<comment type="cofactor">
    <cofactor evidence="2">
        <name>Zn(2+)</name>
        <dbReference type="ChEBI" id="CHEBI:29105"/>
    </cofactor>
</comment>
<dbReference type="CDD" id="cd03429">
    <property type="entry name" value="NUDIX_NADH_pyrophosphatase_Nudt13"/>
    <property type="match status" value="1"/>
</dbReference>
<evidence type="ECO:0000256" key="5">
    <source>
        <dbReference type="ARBA" id="ARBA00022723"/>
    </source>
</evidence>
<dbReference type="InterPro" id="IPR015376">
    <property type="entry name" value="Znr_NADH_PPase"/>
</dbReference>
<reference evidence="11 12" key="1">
    <citation type="submission" date="2019-08" db="EMBL/GenBank/DDBJ databases">
        <title>Identification of a novel species of the genus Boseongicola.</title>
        <authorList>
            <person name="Zhang X.-Q."/>
        </authorList>
    </citation>
    <scope>NUCLEOTIDE SEQUENCE [LARGE SCALE GENOMIC DNA]</scope>
    <source>
        <strain evidence="11 12">HY14</strain>
    </source>
</reference>
<evidence type="ECO:0000256" key="2">
    <source>
        <dbReference type="ARBA" id="ARBA00001947"/>
    </source>
</evidence>
<keyword evidence="6 11" id="KW-0378">Hydrolase</keyword>
<dbReference type="Pfam" id="PF09297">
    <property type="entry name" value="Zn_ribbon_NUD"/>
    <property type="match status" value="1"/>
</dbReference>
<evidence type="ECO:0000256" key="6">
    <source>
        <dbReference type="ARBA" id="ARBA00022801"/>
    </source>
</evidence>
<evidence type="ECO:0000259" key="10">
    <source>
        <dbReference type="PROSITE" id="PS51462"/>
    </source>
</evidence>
<dbReference type="PANTHER" id="PTHR42904:SF6">
    <property type="entry name" value="NAD-CAPPED RNA HYDROLASE NUDT12"/>
    <property type="match status" value="1"/>
</dbReference>
<sequence length="325" mass="34826">MDIADNVTFGGGGLDRQAHRRGESGLILTDPATRMLGFWRGRPLITGDRTSGRAAPVLLPSDHALFAHASELRVFLGGATGQSLFAADLSGWEPADRVAADLGPGRAGDDVPAPPLPDLPEDARFADMRGLLAVLDPLGAEIAATAKGILEWHRGHRFCANCGAPTAPIAGGWQRGCPECGRPHFPRTDPVVIMLVTHGNSLLLGRSPGWPEGMYSLLAGFMEPGETISMAVRREVAEETGVPVTAVKPLASQPWPWPTTLMIGCTAEAVGRDITLDPTELEDAIWVTREDLAEIFAARHPVIRPARKGAIAHFLMQLWLADRLE</sequence>
<evidence type="ECO:0000256" key="9">
    <source>
        <dbReference type="ARBA" id="ARBA00023679"/>
    </source>
</evidence>
<evidence type="ECO:0000256" key="1">
    <source>
        <dbReference type="ARBA" id="ARBA00001946"/>
    </source>
</evidence>
<dbReference type="GO" id="GO:0110153">
    <property type="term" value="F:RNA NAD-cap (NMN-forming) hydrolase activity"/>
    <property type="evidence" value="ECO:0007669"/>
    <property type="project" value="RHEA"/>
</dbReference>
<dbReference type="GO" id="GO:0019677">
    <property type="term" value="P:NAD+ catabolic process"/>
    <property type="evidence" value="ECO:0007669"/>
    <property type="project" value="TreeGrafter"/>
</dbReference>
<keyword evidence="7" id="KW-0460">Magnesium</keyword>
<dbReference type="Gene3D" id="3.90.79.20">
    <property type="match status" value="1"/>
</dbReference>
<evidence type="ECO:0000256" key="3">
    <source>
        <dbReference type="ARBA" id="ARBA00009595"/>
    </source>
</evidence>
<organism evidence="11 12">
    <name type="scientific">Maritimibacter fusiformis</name>
    <dbReference type="NCBI Taxonomy" id="2603819"/>
    <lineage>
        <taxon>Bacteria</taxon>
        <taxon>Pseudomonadati</taxon>
        <taxon>Pseudomonadota</taxon>
        <taxon>Alphaproteobacteria</taxon>
        <taxon>Rhodobacterales</taxon>
        <taxon>Roseobacteraceae</taxon>
        <taxon>Maritimibacter</taxon>
    </lineage>
</organism>
<dbReference type="Gene3D" id="3.90.79.10">
    <property type="entry name" value="Nucleoside Triphosphate Pyrophosphohydrolase"/>
    <property type="match status" value="1"/>
</dbReference>
<dbReference type="NCBIfam" id="NF001299">
    <property type="entry name" value="PRK00241.1"/>
    <property type="match status" value="1"/>
</dbReference>
<dbReference type="PROSITE" id="PS00893">
    <property type="entry name" value="NUDIX_BOX"/>
    <property type="match status" value="1"/>
</dbReference>
<proteinExistence type="inferred from homology"/>
<dbReference type="SUPFAM" id="SSF55811">
    <property type="entry name" value="Nudix"/>
    <property type="match status" value="1"/>
</dbReference>
<dbReference type="AlphaFoldDB" id="A0A5D0RN16"/>
<evidence type="ECO:0000256" key="7">
    <source>
        <dbReference type="ARBA" id="ARBA00022842"/>
    </source>
</evidence>
<dbReference type="InterPro" id="IPR049734">
    <property type="entry name" value="NudC-like_C"/>
</dbReference>
<evidence type="ECO:0000256" key="8">
    <source>
        <dbReference type="ARBA" id="ARBA00023027"/>
    </source>
</evidence>
<evidence type="ECO:0000313" key="12">
    <source>
        <dbReference type="Proteomes" id="UP000322080"/>
    </source>
</evidence>
<protein>
    <recommendedName>
        <fullName evidence="4">NAD(+) diphosphatase</fullName>
        <ecNumber evidence="4">3.6.1.22</ecNumber>
    </recommendedName>
</protein>
<gene>
    <name evidence="11" type="primary">nudC</name>
    <name evidence="11" type="ORF">FVF75_04935</name>
</gene>
<keyword evidence="8" id="KW-0520">NAD</keyword>
<comment type="catalytic activity">
    <reaction evidence="9">
        <text>a 5'-end NAD(+)-phospho-ribonucleoside in mRNA + H2O = a 5'-end phospho-adenosine-phospho-ribonucleoside in mRNA + beta-nicotinamide D-ribonucleotide + 2 H(+)</text>
        <dbReference type="Rhea" id="RHEA:60876"/>
        <dbReference type="Rhea" id="RHEA-COMP:15698"/>
        <dbReference type="Rhea" id="RHEA-COMP:15719"/>
        <dbReference type="ChEBI" id="CHEBI:14649"/>
        <dbReference type="ChEBI" id="CHEBI:15377"/>
        <dbReference type="ChEBI" id="CHEBI:15378"/>
        <dbReference type="ChEBI" id="CHEBI:144029"/>
        <dbReference type="ChEBI" id="CHEBI:144051"/>
    </reaction>
    <physiologicalReaction direction="left-to-right" evidence="9">
        <dbReference type="Rhea" id="RHEA:60877"/>
    </physiologicalReaction>
</comment>
<comment type="similarity">
    <text evidence="3">Belongs to the Nudix hydrolase family. NudC subfamily.</text>
</comment>
<dbReference type="InterPro" id="IPR050241">
    <property type="entry name" value="NAD-cap_RNA_hydrolase_NudC"/>
</dbReference>
<dbReference type="PANTHER" id="PTHR42904">
    <property type="entry name" value="NUDIX HYDROLASE, NUDC SUBFAMILY"/>
    <property type="match status" value="1"/>
</dbReference>
<feature type="domain" description="Nudix hydrolase" evidence="10">
    <location>
        <begin position="186"/>
        <end position="311"/>
    </location>
</feature>
<keyword evidence="12" id="KW-1185">Reference proteome</keyword>
<dbReference type="GO" id="GO:0035529">
    <property type="term" value="F:NADH pyrophosphatase activity"/>
    <property type="evidence" value="ECO:0007669"/>
    <property type="project" value="TreeGrafter"/>
</dbReference>
<comment type="caution">
    <text evidence="11">The sequence shown here is derived from an EMBL/GenBank/DDBJ whole genome shotgun (WGS) entry which is preliminary data.</text>
</comment>
<dbReference type="InterPro" id="IPR000086">
    <property type="entry name" value="NUDIX_hydrolase_dom"/>
</dbReference>
<dbReference type="InterPro" id="IPR015375">
    <property type="entry name" value="NADH_PPase-like_N"/>
</dbReference>
<dbReference type="PROSITE" id="PS51462">
    <property type="entry name" value="NUDIX"/>
    <property type="match status" value="1"/>
</dbReference>
<evidence type="ECO:0000256" key="4">
    <source>
        <dbReference type="ARBA" id="ARBA00012381"/>
    </source>
</evidence>
<dbReference type="GO" id="GO:0006742">
    <property type="term" value="P:NADP+ catabolic process"/>
    <property type="evidence" value="ECO:0007669"/>
    <property type="project" value="TreeGrafter"/>
</dbReference>
<dbReference type="GO" id="GO:0005829">
    <property type="term" value="C:cytosol"/>
    <property type="evidence" value="ECO:0007669"/>
    <property type="project" value="TreeGrafter"/>
</dbReference>
<dbReference type="Pfam" id="PF09296">
    <property type="entry name" value="NUDIX-like"/>
    <property type="match status" value="1"/>
</dbReference>
<dbReference type="EMBL" id="VSIY01000004">
    <property type="protein sequence ID" value="TYB82081.1"/>
    <property type="molecule type" value="Genomic_DNA"/>
</dbReference>
<dbReference type="InterPro" id="IPR020084">
    <property type="entry name" value="NUDIX_hydrolase_CS"/>
</dbReference>
<dbReference type="RefSeq" id="WP_148376803.1">
    <property type="nucleotide sequence ID" value="NZ_VSIY01000004.1"/>
</dbReference>
<name>A0A5D0RN16_9RHOB</name>